<dbReference type="InterPro" id="IPR029044">
    <property type="entry name" value="Nucleotide-diphossugar_trans"/>
</dbReference>
<sequence length="264" mass="28923">MLDEIPGSGPVAEQSQGSSTTGPTVFIATPMYGGMATGTYTWSLAQTPVIFMRSGVGLLYQYRTSDALVANSRNHLAKQFLETSATHLMWIDADIGFNGLDIVSMLVADEDIVCGLYPKKAIDWNRVARAVNDGVPPHELHRHVGTFVINVLEGDDADVDASSGDVVEITAGGTGFMLVKRRVFEALQDQVPSYVVGGQTIKEFYKVDIEAGTNRLVSEDYYFCFLARSCGFKVFAAPWVHLTHTGPYEYDSELQPNWLVNPSL</sequence>
<dbReference type="RefSeq" id="WP_240262508.1">
    <property type="nucleotide sequence ID" value="NZ_CP092488.2"/>
</dbReference>
<accession>A0ABY3VQN1</accession>
<evidence type="ECO:0000313" key="3">
    <source>
        <dbReference type="Proteomes" id="UP001055336"/>
    </source>
</evidence>
<dbReference type="SUPFAM" id="SSF53448">
    <property type="entry name" value="Nucleotide-diphospho-sugar transferases"/>
    <property type="match status" value="1"/>
</dbReference>
<gene>
    <name evidence="2" type="ORF">MKK62_05455</name>
</gene>
<organism evidence="2 3">
    <name type="scientific">Mycobacterium paraterrae</name>
    <dbReference type="NCBI Taxonomy" id="577492"/>
    <lineage>
        <taxon>Bacteria</taxon>
        <taxon>Bacillati</taxon>
        <taxon>Actinomycetota</taxon>
        <taxon>Actinomycetes</taxon>
        <taxon>Mycobacteriales</taxon>
        <taxon>Mycobacteriaceae</taxon>
        <taxon>Mycobacterium</taxon>
    </lineage>
</organism>
<evidence type="ECO:0000313" key="2">
    <source>
        <dbReference type="EMBL" id="UMB70748.1"/>
    </source>
</evidence>
<proteinExistence type="predicted"/>
<feature type="compositionally biased region" description="Polar residues" evidence="1">
    <location>
        <begin position="13"/>
        <end position="22"/>
    </location>
</feature>
<feature type="region of interest" description="Disordered" evidence="1">
    <location>
        <begin position="1"/>
        <end position="22"/>
    </location>
</feature>
<name>A0ABY3VQN1_9MYCO</name>
<keyword evidence="3" id="KW-1185">Reference proteome</keyword>
<dbReference type="Gene3D" id="3.90.550.40">
    <property type="match status" value="1"/>
</dbReference>
<dbReference type="EMBL" id="CP092488">
    <property type="protein sequence ID" value="UMB70748.1"/>
    <property type="molecule type" value="Genomic_DNA"/>
</dbReference>
<protein>
    <submittedName>
        <fullName evidence="2">Uncharacterized protein</fullName>
    </submittedName>
</protein>
<reference evidence="2" key="1">
    <citation type="submission" date="2022-08" db="EMBL/GenBank/DDBJ databases">
        <title>Whole genome sequencing of non-tuberculosis mycobacteria type-strains.</title>
        <authorList>
            <person name="Igarashi Y."/>
            <person name="Osugi A."/>
            <person name="Mitarai S."/>
        </authorList>
    </citation>
    <scope>NUCLEOTIDE SEQUENCE</scope>
    <source>
        <strain evidence="2">DSM 45127</strain>
    </source>
</reference>
<evidence type="ECO:0000256" key="1">
    <source>
        <dbReference type="SAM" id="MobiDB-lite"/>
    </source>
</evidence>
<dbReference type="Proteomes" id="UP001055336">
    <property type="component" value="Chromosome"/>
</dbReference>